<sequence>MREPPLFEPGCRRDRRRCARSCDLGRSPGTTPAPRRGRGLSLALILVSHDSGPLLEACLRRAAGAASVSAIRLIDNHSNDGVPERVAALFADDSRFSMQKRADNPGFGTACNQGAASCDSDWLLFLNPDCDVDPETVDQLLARAQAAVNPGVIGLASRTPSGQLERATTRLLPSCSRLLFGPRQAQLDVAKPWQEVEAGSGALMLISRRLFEQLGGFDRDFFLHAEDLDLMARARKFGAQNYVALDLRATHHQGSSSQQRPWFVAWHKHVNLARFLWRHPQHVGDRLLWPALALGLMVHGVWEAARIAIRRQ</sequence>
<evidence type="ECO:0000313" key="3">
    <source>
        <dbReference type="Proteomes" id="UP000241074"/>
    </source>
</evidence>
<evidence type="ECO:0000313" key="2">
    <source>
        <dbReference type="EMBL" id="AVP99347.1"/>
    </source>
</evidence>
<evidence type="ECO:0000259" key="1">
    <source>
        <dbReference type="Pfam" id="PF00535"/>
    </source>
</evidence>
<dbReference type="InterPro" id="IPR001173">
    <property type="entry name" value="Glyco_trans_2-like"/>
</dbReference>
<dbReference type="OrthoDB" id="9771846at2"/>
<dbReference type="SUPFAM" id="SSF53448">
    <property type="entry name" value="Nucleotide-diphospho-sugar transferases"/>
    <property type="match status" value="1"/>
</dbReference>
<proteinExistence type="predicted"/>
<organism evidence="2 3">
    <name type="scientific">Ahniella affigens</name>
    <dbReference type="NCBI Taxonomy" id="2021234"/>
    <lineage>
        <taxon>Bacteria</taxon>
        <taxon>Pseudomonadati</taxon>
        <taxon>Pseudomonadota</taxon>
        <taxon>Gammaproteobacteria</taxon>
        <taxon>Lysobacterales</taxon>
        <taxon>Rhodanobacteraceae</taxon>
        <taxon>Ahniella</taxon>
    </lineage>
</organism>
<dbReference type="AlphaFoldDB" id="A0A2P1PWY1"/>
<dbReference type="Proteomes" id="UP000241074">
    <property type="component" value="Chromosome"/>
</dbReference>
<accession>A0A2P1PWY1</accession>
<dbReference type="Pfam" id="PF00535">
    <property type="entry name" value="Glycos_transf_2"/>
    <property type="match status" value="1"/>
</dbReference>
<name>A0A2P1PWY1_9GAMM</name>
<reference evidence="2 3" key="2">
    <citation type="submission" date="2018-03" db="EMBL/GenBank/DDBJ databases">
        <authorList>
            <person name="Keele B.F."/>
        </authorList>
    </citation>
    <scope>NUCLEOTIDE SEQUENCE [LARGE SCALE GENOMIC DNA]</scope>
    <source>
        <strain evidence="2 3">D13</strain>
    </source>
</reference>
<keyword evidence="2" id="KW-0808">Transferase</keyword>
<reference evidence="2 3" key="1">
    <citation type="submission" date="2018-03" db="EMBL/GenBank/DDBJ databases">
        <title>Ahniella affigens gen. nov., sp. nov., a gammaproteobacterium isolated from sandy soil near a stream.</title>
        <authorList>
            <person name="Ko Y."/>
            <person name="Kim J.-H."/>
        </authorList>
    </citation>
    <scope>NUCLEOTIDE SEQUENCE [LARGE SCALE GENOMIC DNA]</scope>
    <source>
        <strain evidence="2 3">D13</strain>
    </source>
</reference>
<dbReference type="Gene3D" id="3.90.550.10">
    <property type="entry name" value="Spore Coat Polysaccharide Biosynthesis Protein SpsA, Chain A"/>
    <property type="match status" value="1"/>
</dbReference>
<dbReference type="PANTHER" id="PTHR43179">
    <property type="entry name" value="RHAMNOSYLTRANSFERASE WBBL"/>
    <property type="match status" value="1"/>
</dbReference>
<dbReference type="KEGG" id="xba:C7S18_20190"/>
<dbReference type="InterPro" id="IPR029044">
    <property type="entry name" value="Nucleotide-diphossugar_trans"/>
</dbReference>
<dbReference type="GO" id="GO:0016740">
    <property type="term" value="F:transferase activity"/>
    <property type="evidence" value="ECO:0007669"/>
    <property type="project" value="UniProtKB-KW"/>
</dbReference>
<dbReference type="PANTHER" id="PTHR43179:SF7">
    <property type="entry name" value="RHAMNOSYLTRANSFERASE WBBL"/>
    <property type="match status" value="1"/>
</dbReference>
<gene>
    <name evidence="2" type="ORF">C7S18_20190</name>
</gene>
<feature type="domain" description="Glycosyltransferase 2-like" evidence="1">
    <location>
        <begin position="45"/>
        <end position="213"/>
    </location>
</feature>
<keyword evidence="3" id="KW-1185">Reference proteome</keyword>
<dbReference type="EMBL" id="CP027860">
    <property type="protein sequence ID" value="AVP99347.1"/>
    <property type="molecule type" value="Genomic_DNA"/>
</dbReference>
<protein>
    <submittedName>
        <fullName evidence="2">Glycosyltransferase family 2 protein</fullName>
    </submittedName>
</protein>